<dbReference type="AlphaFoldDB" id="A0A518GXN9"/>
<dbReference type="SMART" id="SM00228">
    <property type="entry name" value="PDZ"/>
    <property type="match status" value="2"/>
</dbReference>
<evidence type="ECO:0000256" key="1">
    <source>
        <dbReference type="ARBA" id="ARBA00010541"/>
    </source>
</evidence>
<dbReference type="EMBL" id="CP036426">
    <property type="protein sequence ID" value="QDV33360.1"/>
    <property type="molecule type" value="Genomic_DNA"/>
</dbReference>
<reference evidence="6 7" key="1">
    <citation type="submission" date="2019-02" db="EMBL/GenBank/DDBJ databases">
        <title>Deep-cultivation of Planctomycetes and their phenomic and genomic characterization uncovers novel biology.</title>
        <authorList>
            <person name="Wiegand S."/>
            <person name="Jogler M."/>
            <person name="Boedeker C."/>
            <person name="Pinto D."/>
            <person name="Vollmers J."/>
            <person name="Rivas-Marin E."/>
            <person name="Kohn T."/>
            <person name="Peeters S.H."/>
            <person name="Heuer A."/>
            <person name="Rast P."/>
            <person name="Oberbeckmann S."/>
            <person name="Bunk B."/>
            <person name="Jeske O."/>
            <person name="Meyerdierks A."/>
            <person name="Storesund J.E."/>
            <person name="Kallscheuer N."/>
            <person name="Luecker S."/>
            <person name="Lage O.M."/>
            <person name="Pohl T."/>
            <person name="Merkel B.J."/>
            <person name="Hornburger P."/>
            <person name="Mueller R.-W."/>
            <person name="Bruemmer F."/>
            <person name="Labrenz M."/>
            <person name="Spormann A.M."/>
            <person name="Op den Camp H."/>
            <person name="Overmann J."/>
            <person name="Amann R."/>
            <person name="Jetten M.S.M."/>
            <person name="Mascher T."/>
            <person name="Medema M.H."/>
            <person name="Devos D.P."/>
            <person name="Kaster A.-K."/>
            <person name="Ovreas L."/>
            <person name="Rohde M."/>
            <person name="Galperin M.Y."/>
            <person name="Jogler C."/>
        </authorList>
    </citation>
    <scope>NUCLEOTIDE SEQUENCE [LARGE SCALE GENOMIC DNA]</scope>
    <source>
        <strain evidence="6 7">ElP</strain>
    </source>
</reference>
<dbReference type="KEGG" id="tpla:ElP_12310"/>
<dbReference type="PROSITE" id="PS50106">
    <property type="entry name" value="PDZ"/>
    <property type="match status" value="1"/>
</dbReference>
<dbReference type="Pfam" id="PF17820">
    <property type="entry name" value="PDZ_6"/>
    <property type="match status" value="1"/>
</dbReference>
<evidence type="ECO:0000256" key="4">
    <source>
        <dbReference type="SAM" id="MobiDB-lite"/>
    </source>
</evidence>
<dbReference type="SUPFAM" id="SSF50156">
    <property type="entry name" value="PDZ domain-like"/>
    <property type="match status" value="2"/>
</dbReference>
<dbReference type="PROSITE" id="PS51257">
    <property type="entry name" value="PROKAR_LIPOPROTEIN"/>
    <property type="match status" value="1"/>
</dbReference>
<evidence type="ECO:0000313" key="7">
    <source>
        <dbReference type="Proteomes" id="UP000317835"/>
    </source>
</evidence>
<dbReference type="SUPFAM" id="SSF50494">
    <property type="entry name" value="Trypsin-like serine proteases"/>
    <property type="match status" value="1"/>
</dbReference>
<feature type="compositionally biased region" description="Pro residues" evidence="4">
    <location>
        <begin position="374"/>
        <end position="392"/>
    </location>
</feature>
<sequence length="504" mass="51052">MRLPARSAIPTRRPVVLAALLGIACGVGPQCPSLADDRPRADLLSAATREAARLAGPGVVTIGPGVAMPGRLIAPGPPEGGSGVVVDADRGLILTLDSIVAEALDAVGSILVELPDGRIRPVIDVRRDPRSDLALVSIDPQGLSLRVVEWGDPDPPIPGTWVLALGRPPGIGPWISAGVASGTGRAPSPGSARDLIRTDRPIPPGASGGALIDLSGALVGITLSTPGGPDAVGFAIPSDRARRVAEDLGDLGRVRRSSIGVVIAAADPELVAALGLPGAARVDAVAPSGPADRGGVLPDDLILSVGNRPVSGPDGLVSAVEFAPIGEPLPMVVLRGSSQLNLELRPEPTDPMAEAGIAPIASAGPPIGRVEPSPTAPDPAPPPIRLPDPPTSRDPSRFPALGLRLDAPSAELVERFGLDPGVSGLVIVGTVPGGPADLGGLSPGMVITDVLDRRVSSLATFREAVAVAPPGADLILRIVNRGRSEFRVILRDSGAMRGIQDPDP</sequence>
<name>A0A518GXN9_9BACT</name>
<dbReference type="RefSeq" id="WP_145267749.1">
    <property type="nucleotide sequence ID" value="NZ_CP036426.1"/>
</dbReference>
<dbReference type="PRINTS" id="PR00834">
    <property type="entry name" value="PROTEASES2C"/>
</dbReference>
<dbReference type="GO" id="GO:0042597">
    <property type="term" value="C:periplasmic space"/>
    <property type="evidence" value="ECO:0007669"/>
    <property type="project" value="TreeGrafter"/>
</dbReference>
<dbReference type="InterPro" id="IPR036034">
    <property type="entry name" value="PDZ_sf"/>
</dbReference>
<dbReference type="InterPro" id="IPR009003">
    <property type="entry name" value="Peptidase_S1_PA"/>
</dbReference>
<evidence type="ECO:0000256" key="2">
    <source>
        <dbReference type="ARBA" id="ARBA00022670"/>
    </source>
</evidence>
<evidence type="ECO:0000256" key="3">
    <source>
        <dbReference type="ARBA" id="ARBA00022801"/>
    </source>
</evidence>
<dbReference type="GO" id="GO:0004252">
    <property type="term" value="F:serine-type endopeptidase activity"/>
    <property type="evidence" value="ECO:0007669"/>
    <property type="project" value="InterPro"/>
</dbReference>
<dbReference type="Gene3D" id="2.30.42.10">
    <property type="match status" value="2"/>
</dbReference>
<dbReference type="Proteomes" id="UP000317835">
    <property type="component" value="Chromosome"/>
</dbReference>
<organism evidence="6 7">
    <name type="scientific">Tautonia plasticadhaerens</name>
    <dbReference type="NCBI Taxonomy" id="2527974"/>
    <lineage>
        <taxon>Bacteria</taxon>
        <taxon>Pseudomonadati</taxon>
        <taxon>Planctomycetota</taxon>
        <taxon>Planctomycetia</taxon>
        <taxon>Isosphaerales</taxon>
        <taxon>Isosphaeraceae</taxon>
        <taxon>Tautonia</taxon>
    </lineage>
</organism>
<dbReference type="PANTHER" id="PTHR22939:SF129">
    <property type="entry name" value="SERINE PROTEASE HTRA2, MITOCHONDRIAL"/>
    <property type="match status" value="1"/>
</dbReference>
<dbReference type="EC" id="3.4.21.107" evidence="6"/>
<dbReference type="Pfam" id="PF13365">
    <property type="entry name" value="Trypsin_2"/>
    <property type="match status" value="1"/>
</dbReference>
<dbReference type="InterPro" id="IPR041489">
    <property type="entry name" value="PDZ_6"/>
</dbReference>
<dbReference type="Gene3D" id="2.40.10.120">
    <property type="match status" value="1"/>
</dbReference>
<feature type="region of interest" description="Disordered" evidence="4">
    <location>
        <begin position="361"/>
        <end position="397"/>
    </location>
</feature>
<dbReference type="PANTHER" id="PTHR22939">
    <property type="entry name" value="SERINE PROTEASE FAMILY S1C HTRA-RELATED"/>
    <property type="match status" value="1"/>
</dbReference>
<keyword evidence="3 6" id="KW-0378">Hydrolase</keyword>
<keyword evidence="7" id="KW-1185">Reference proteome</keyword>
<protein>
    <submittedName>
        <fullName evidence="6">Periplasmic serine endoprotease DegP</fullName>
        <ecNumber evidence="6">3.4.21.107</ecNumber>
    </submittedName>
</protein>
<keyword evidence="2 6" id="KW-0645">Protease</keyword>
<comment type="similarity">
    <text evidence="1">Belongs to the peptidase S1C family.</text>
</comment>
<dbReference type="InterPro" id="IPR001940">
    <property type="entry name" value="Peptidase_S1C"/>
</dbReference>
<proteinExistence type="inferred from homology"/>
<dbReference type="GO" id="GO:0006515">
    <property type="term" value="P:protein quality control for misfolded or incompletely synthesized proteins"/>
    <property type="evidence" value="ECO:0007669"/>
    <property type="project" value="TreeGrafter"/>
</dbReference>
<accession>A0A518GXN9</accession>
<evidence type="ECO:0000313" key="6">
    <source>
        <dbReference type="EMBL" id="QDV33360.1"/>
    </source>
</evidence>
<feature type="domain" description="PDZ" evidence="5">
    <location>
        <begin position="248"/>
        <end position="312"/>
    </location>
</feature>
<evidence type="ECO:0000259" key="5">
    <source>
        <dbReference type="PROSITE" id="PS50106"/>
    </source>
</evidence>
<dbReference type="InterPro" id="IPR001478">
    <property type="entry name" value="PDZ"/>
</dbReference>
<dbReference type="OrthoDB" id="248175at2"/>
<gene>
    <name evidence="6" type="primary">degP_2</name>
    <name evidence="6" type="ORF">ElP_12310</name>
</gene>